<evidence type="ECO:0000256" key="7">
    <source>
        <dbReference type="ARBA" id="ARBA00023136"/>
    </source>
</evidence>
<comment type="caution">
    <text evidence="17">The sequence shown here is derived from an EMBL/GenBank/DDBJ whole genome shotgun (WGS) entry which is preliminary data.</text>
</comment>
<dbReference type="EMBL" id="JAULJE010000020">
    <property type="protein sequence ID" value="KAK1330693.1"/>
    <property type="molecule type" value="Genomic_DNA"/>
</dbReference>
<accession>A0AA40HGD4</accession>
<evidence type="ECO:0000313" key="18">
    <source>
        <dbReference type="Proteomes" id="UP001177744"/>
    </source>
</evidence>
<keyword evidence="9" id="KW-0675">Receptor</keyword>
<keyword evidence="10" id="KW-0325">Glycoprotein</keyword>
<evidence type="ECO:0000313" key="17">
    <source>
        <dbReference type="EMBL" id="KAK1330693.1"/>
    </source>
</evidence>
<keyword evidence="5 15" id="KW-1133">Transmembrane helix</keyword>
<dbReference type="Pfam" id="PF00001">
    <property type="entry name" value="7tm_1"/>
    <property type="match status" value="1"/>
</dbReference>
<keyword evidence="4 15" id="KW-0812">Transmembrane</keyword>
<evidence type="ECO:0000256" key="12">
    <source>
        <dbReference type="ARBA" id="ARBA00025579"/>
    </source>
</evidence>
<feature type="transmembrane region" description="Helical" evidence="15">
    <location>
        <begin position="316"/>
        <end position="339"/>
    </location>
</feature>
<evidence type="ECO:0000256" key="11">
    <source>
        <dbReference type="ARBA" id="ARBA00023224"/>
    </source>
</evidence>
<reference evidence="17" key="1">
    <citation type="submission" date="2023-06" db="EMBL/GenBank/DDBJ databases">
        <title>Reference genome for the Northern bat (Eptesicus nilssonii), a most northern bat species.</title>
        <authorList>
            <person name="Laine V.N."/>
            <person name="Pulliainen A.T."/>
            <person name="Lilley T.M."/>
        </authorList>
    </citation>
    <scope>NUCLEOTIDE SEQUENCE</scope>
    <source>
        <strain evidence="17">BLF_Eptnil</strain>
        <tissue evidence="17">Kidney</tissue>
    </source>
</reference>
<dbReference type="InterPro" id="IPR017452">
    <property type="entry name" value="GPCR_Rhodpsn_7TM"/>
</dbReference>
<dbReference type="GO" id="GO:0001604">
    <property type="term" value="F:urotensin II receptor activity"/>
    <property type="evidence" value="ECO:0007669"/>
    <property type="project" value="InterPro"/>
</dbReference>
<sequence length="406" mass="43903">MGTFSCRESLSPTDDLSAGMALSPEPTSRFPILAARGGPTAEPPGSLNASLNGSWASPAGPSSLEDQVASGALGVVLLAMGAVGVAGNVYILVVLGRFPRASASLRAYVVSLALADLLYLLSVPFVVATYVSREWHFGDAGCRVLLSLDLLTMHASSFTLVLLSGERCAAVLRPLDAARRPGRYRKALALGAWLLALLLALPMVLAVRLEPRGGKGVCLPAWGPRTHRAYLTLLFGTSMVGPGLAIGLLYARLARAYRRAQRTPFPRTRRLPAPRVLRLVLGIVLLFWACFLPFWVWQLLAQYRGAPPLPARGARLLNYLTTCLTYGNSCLNPFLYTLLTRNYRDFRRRRPGPPPPPGRPLGGLHLSSRWTRANQERGREALGALGAQTLTTQTSVSRMLSGPRFP</sequence>
<dbReference type="PROSITE" id="PS50262">
    <property type="entry name" value="G_PROTEIN_RECEP_F1_2"/>
    <property type="match status" value="1"/>
</dbReference>
<evidence type="ECO:0000256" key="15">
    <source>
        <dbReference type="SAM" id="Phobius"/>
    </source>
</evidence>
<evidence type="ECO:0000256" key="6">
    <source>
        <dbReference type="ARBA" id="ARBA00023040"/>
    </source>
</evidence>
<comment type="subcellular location">
    <subcellularLocation>
        <location evidence="1">Cell membrane</location>
        <topology evidence="1">Multi-pass membrane protein</topology>
    </subcellularLocation>
</comment>
<feature type="region of interest" description="Disordered" evidence="14">
    <location>
        <begin position="346"/>
        <end position="365"/>
    </location>
</feature>
<feature type="transmembrane region" description="Helical" evidence="15">
    <location>
        <begin position="72"/>
        <end position="95"/>
    </location>
</feature>
<keyword evidence="8" id="KW-1015">Disulfide bond</keyword>
<keyword evidence="3" id="KW-1003">Cell membrane</keyword>
<keyword evidence="6" id="KW-0297">G-protein coupled receptor</keyword>
<feature type="transmembrane region" description="Helical" evidence="15">
    <location>
        <begin position="276"/>
        <end position="296"/>
    </location>
</feature>
<feature type="compositionally biased region" description="Polar residues" evidence="14">
    <location>
        <begin position="1"/>
        <end position="14"/>
    </location>
</feature>
<dbReference type="InterPro" id="IPR000670">
    <property type="entry name" value="Urot_II_rcpt"/>
</dbReference>
<comment type="function">
    <text evidence="12">High affinity receptor for urotensin-2 and urotensin-2B. The activity of this receptor is mediated by a G-protein that activate a phosphatidylinositol-calcium second messenger system.</text>
</comment>
<evidence type="ECO:0000256" key="2">
    <source>
        <dbReference type="ARBA" id="ARBA00014302"/>
    </source>
</evidence>
<feature type="transmembrane region" description="Helical" evidence="15">
    <location>
        <begin position="107"/>
        <end position="131"/>
    </location>
</feature>
<proteinExistence type="predicted"/>
<evidence type="ECO:0000256" key="10">
    <source>
        <dbReference type="ARBA" id="ARBA00023180"/>
    </source>
</evidence>
<evidence type="ECO:0000256" key="14">
    <source>
        <dbReference type="SAM" id="MobiDB-lite"/>
    </source>
</evidence>
<dbReference type="GO" id="GO:0005886">
    <property type="term" value="C:plasma membrane"/>
    <property type="evidence" value="ECO:0007669"/>
    <property type="project" value="UniProtKB-SubCell"/>
</dbReference>
<evidence type="ECO:0000256" key="13">
    <source>
        <dbReference type="ARBA" id="ARBA00032764"/>
    </source>
</evidence>
<feature type="domain" description="G-protein coupled receptors family 1 profile" evidence="16">
    <location>
        <begin position="87"/>
        <end position="336"/>
    </location>
</feature>
<evidence type="ECO:0000256" key="3">
    <source>
        <dbReference type="ARBA" id="ARBA00022475"/>
    </source>
</evidence>
<gene>
    <name evidence="17" type="ORF">QTO34_008631</name>
</gene>
<evidence type="ECO:0000256" key="8">
    <source>
        <dbReference type="ARBA" id="ARBA00023157"/>
    </source>
</evidence>
<feature type="transmembrane region" description="Helical" evidence="15">
    <location>
        <begin position="151"/>
        <end position="175"/>
    </location>
</feature>
<dbReference type="PANTHER" id="PTHR24230">
    <property type="entry name" value="G-PROTEIN COUPLED RECEPTOR"/>
    <property type="match status" value="1"/>
</dbReference>
<evidence type="ECO:0000256" key="4">
    <source>
        <dbReference type="ARBA" id="ARBA00022692"/>
    </source>
</evidence>
<evidence type="ECO:0000259" key="16">
    <source>
        <dbReference type="PROSITE" id="PS50262"/>
    </source>
</evidence>
<keyword evidence="7 15" id="KW-0472">Membrane</keyword>
<dbReference type="PRINTS" id="PR00237">
    <property type="entry name" value="GPCRRHODOPSN"/>
</dbReference>
<dbReference type="SUPFAM" id="SSF81321">
    <property type="entry name" value="Family A G protein-coupled receptor-like"/>
    <property type="match status" value="1"/>
</dbReference>
<keyword evidence="18" id="KW-1185">Reference proteome</keyword>
<keyword evidence="11" id="KW-0807">Transducer</keyword>
<dbReference type="GO" id="GO:0097746">
    <property type="term" value="P:blood vessel diameter maintenance"/>
    <property type="evidence" value="ECO:0007669"/>
    <property type="project" value="InterPro"/>
</dbReference>
<protein>
    <recommendedName>
        <fullName evidence="2">Urotensin-2 receptor</fullName>
    </recommendedName>
    <alternativeName>
        <fullName evidence="13">Urotensin II receptor</fullName>
    </alternativeName>
</protein>
<evidence type="ECO:0000256" key="1">
    <source>
        <dbReference type="ARBA" id="ARBA00004651"/>
    </source>
</evidence>
<dbReference type="PRINTS" id="PR00647">
    <property type="entry name" value="UROTENSIN2R"/>
</dbReference>
<organism evidence="17 18">
    <name type="scientific">Cnephaeus nilssonii</name>
    <name type="common">Northern bat</name>
    <name type="synonym">Eptesicus nilssonii</name>
    <dbReference type="NCBI Taxonomy" id="3371016"/>
    <lineage>
        <taxon>Eukaryota</taxon>
        <taxon>Metazoa</taxon>
        <taxon>Chordata</taxon>
        <taxon>Craniata</taxon>
        <taxon>Vertebrata</taxon>
        <taxon>Euteleostomi</taxon>
        <taxon>Mammalia</taxon>
        <taxon>Eutheria</taxon>
        <taxon>Laurasiatheria</taxon>
        <taxon>Chiroptera</taxon>
        <taxon>Yangochiroptera</taxon>
        <taxon>Vespertilionidae</taxon>
        <taxon>Cnephaeus</taxon>
    </lineage>
</organism>
<feature type="transmembrane region" description="Helical" evidence="15">
    <location>
        <begin position="187"/>
        <end position="209"/>
    </location>
</feature>
<dbReference type="GO" id="GO:0008217">
    <property type="term" value="P:regulation of blood pressure"/>
    <property type="evidence" value="ECO:0007669"/>
    <property type="project" value="InterPro"/>
</dbReference>
<evidence type="ECO:0000256" key="5">
    <source>
        <dbReference type="ARBA" id="ARBA00022989"/>
    </source>
</evidence>
<dbReference type="InterPro" id="IPR000276">
    <property type="entry name" value="GPCR_Rhodpsn"/>
</dbReference>
<dbReference type="PANTHER" id="PTHR24230:SF60">
    <property type="entry name" value="UROTENSIN-2 RECEPTOR"/>
    <property type="match status" value="1"/>
</dbReference>
<name>A0AA40HGD4_CNENI</name>
<dbReference type="AlphaFoldDB" id="A0AA40HGD4"/>
<feature type="region of interest" description="Disordered" evidence="14">
    <location>
        <begin position="1"/>
        <end position="22"/>
    </location>
</feature>
<dbReference type="Proteomes" id="UP001177744">
    <property type="component" value="Unassembled WGS sequence"/>
</dbReference>
<dbReference type="Gene3D" id="1.20.1070.10">
    <property type="entry name" value="Rhodopsin 7-helix transmembrane proteins"/>
    <property type="match status" value="1"/>
</dbReference>
<evidence type="ECO:0000256" key="9">
    <source>
        <dbReference type="ARBA" id="ARBA00023170"/>
    </source>
</evidence>
<feature type="transmembrane region" description="Helical" evidence="15">
    <location>
        <begin position="229"/>
        <end position="251"/>
    </location>
</feature>
<dbReference type="GO" id="GO:0007218">
    <property type="term" value="P:neuropeptide signaling pathway"/>
    <property type="evidence" value="ECO:0007669"/>
    <property type="project" value="TreeGrafter"/>
</dbReference>